<accession>A0ABY6Q8B9</accession>
<dbReference type="EMBL" id="CP036501">
    <property type="protein sequence ID" value="UZP75156.1"/>
    <property type="molecule type" value="Genomic_DNA"/>
</dbReference>
<gene>
    <name evidence="3" type="ORF">E0F26_10590</name>
</gene>
<dbReference type="RefSeq" id="WP_279241634.1">
    <property type="nucleotide sequence ID" value="NZ_CP036501.1"/>
</dbReference>
<reference evidence="3 4" key="1">
    <citation type="submission" date="2019-02" db="EMBL/GenBank/DDBJ databases">
        <title>Halieaceae_genomes.</title>
        <authorList>
            <person name="Li S.-H."/>
        </authorList>
    </citation>
    <scope>NUCLEOTIDE SEQUENCE [LARGE SCALE GENOMIC DNA]</scope>
    <source>
        <strain evidence="3 4">JH123</strain>
    </source>
</reference>
<evidence type="ECO:0000256" key="1">
    <source>
        <dbReference type="SAM" id="SignalP"/>
    </source>
</evidence>
<keyword evidence="3" id="KW-0560">Oxidoreductase</keyword>
<organism evidence="3 4">
    <name type="scientific">Candidatus Paraluminiphilus aquimaris</name>
    <dbReference type="NCBI Taxonomy" id="2518994"/>
    <lineage>
        <taxon>Bacteria</taxon>
        <taxon>Pseudomonadati</taxon>
        <taxon>Pseudomonadota</taxon>
        <taxon>Gammaproteobacteria</taxon>
        <taxon>Cellvibrionales</taxon>
        <taxon>Halieaceae</taxon>
        <taxon>Candidatus Paraluminiphilus</taxon>
    </lineage>
</organism>
<dbReference type="Proteomes" id="UP001317963">
    <property type="component" value="Chromosome"/>
</dbReference>
<feature type="domain" description="ABM" evidence="2">
    <location>
        <begin position="36"/>
        <end position="128"/>
    </location>
</feature>
<keyword evidence="1" id="KW-0732">Signal</keyword>
<dbReference type="InterPro" id="IPR007138">
    <property type="entry name" value="ABM_dom"/>
</dbReference>
<feature type="chain" id="PRO_5046447526" evidence="1">
    <location>
        <begin position="23"/>
        <end position="158"/>
    </location>
</feature>
<protein>
    <submittedName>
        <fullName evidence="3">Antibiotic biosynthesis monooxygenase</fullName>
    </submittedName>
</protein>
<keyword evidence="4" id="KW-1185">Reference proteome</keyword>
<dbReference type="GO" id="GO:0004497">
    <property type="term" value="F:monooxygenase activity"/>
    <property type="evidence" value="ECO:0007669"/>
    <property type="project" value="UniProtKB-KW"/>
</dbReference>
<dbReference type="PROSITE" id="PS51725">
    <property type="entry name" value="ABM"/>
    <property type="match status" value="1"/>
</dbReference>
<proteinExistence type="predicted"/>
<dbReference type="SUPFAM" id="SSF54909">
    <property type="entry name" value="Dimeric alpha+beta barrel"/>
    <property type="match status" value="1"/>
</dbReference>
<sequence length="158" mass="17213">MKFVTTLITLLITLCSSLTVWADAAESATAIGEKPFVLIARLHALPNASGEVLRLSEAADEAVKASEPGMLLHTFDQDPSDPLGFVWTEVYANSAALIFHLENPPLQKYLTEVSPLLDNFTVELYGEVSAEAVNMLRSTGTPTSHFQSKFGYVRDLTP</sequence>
<evidence type="ECO:0000313" key="3">
    <source>
        <dbReference type="EMBL" id="UZP75156.1"/>
    </source>
</evidence>
<evidence type="ECO:0000259" key="2">
    <source>
        <dbReference type="PROSITE" id="PS51725"/>
    </source>
</evidence>
<feature type="signal peptide" evidence="1">
    <location>
        <begin position="1"/>
        <end position="22"/>
    </location>
</feature>
<dbReference type="InterPro" id="IPR011008">
    <property type="entry name" value="Dimeric_a/b-barrel"/>
</dbReference>
<dbReference type="Gene3D" id="3.30.70.100">
    <property type="match status" value="1"/>
</dbReference>
<keyword evidence="3" id="KW-0503">Monooxygenase</keyword>
<evidence type="ECO:0000313" key="4">
    <source>
        <dbReference type="Proteomes" id="UP001317963"/>
    </source>
</evidence>
<dbReference type="Pfam" id="PF03992">
    <property type="entry name" value="ABM"/>
    <property type="match status" value="1"/>
</dbReference>
<name>A0ABY6Q8B9_9GAMM</name>